<sequence length="280" mass="30677">MVLSLPDPPRFGMKSVPLAQALVQVNFPVLPRLETLAGVAPLQDALADLFPYMNRNRIQQVSLLIGPAGPAAPETAESWVNEFSDDDGWTLSVTATSAVLAVGSDYAGVQDFARRFSAACEALRDAARVRRCDRIGVRYLDVIRTSGSDEWASWLRPEVVGLAHPSIAPRDQLTASLTETRLQRPASGVFAWASNVPVQGIVRHGLVPGGAVLAGVPPRPIEEPSFVLDMDMFMASAQTFDPKALTEQYLDLHTEIERIFHWVLTEDGKEHFGYEIRDGE</sequence>
<evidence type="ECO:0000313" key="2">
    <source>
        <dbReference type="Proteomes" id="UP000679690"/>
    </source>
</evidence>
<reference evidence="1 2" key="1">
    <citation type="submission" date="2021-03" db="EMBL/GenBank/DDBJ databases">
        <title>Actinoplanes flavus sp. nov., a novel actinomycete isolated from Coconut Palm rhizosphere soil.</title>
        <authorList>
            <person name="Luo X."/>
        </authorList>
    </citation>
    <scope>NUCLEOTIDE SEQUENCE [LARGE SCALE GENOMIC DNA]</scope>
    <source>
        <strain evidence="1 2">NEAU-H7</strain>
    </source>
</reference>
<name>A0ABS3UQ46_9ACTN</name>
<dbReference type="InterPro" id="IPR026349">
    <property type="entry name" value="CHP04255"/>
</dbReference>
<dbReference type="NCBIfam" id="TIGR04255">
    <property type="entry name" value="sporadTIGR04255"/>
    <property type="match status" value="1"/>
</dbReference>
<comment type="caution">
    <text evidence="1">The sequence shown here is derived from an EMBL/GenBank/DDBJ whole genome shotgun (WGS) entry which is preliminary data.</text>
</comment>
<organism evidence="1 2">
    <name type="scientific">Actinoplanes flavus</name>
    <dbReference type="NCBI Taxonomy" id="2820290"/>
    <lineage>
        <taxon>Bacteria</taxon>
        <taxon>Bacillati</taxon>
        <taxon>Actinomycetota</taxon>
        <taxon>Actinomycetes</taxon>
        <taxon>Micromonosporales</taxon>
        <taxon>Micromonosporaceae</taxon>
        <taxon>Actinoplanes</taxon>
    </lineage>
</organism>
<dbReference type="Proteomes" id="UP000679690">
    <property type="component" value="Unassembled WGS sequence"/>
</dbReference>
<keyword evidence="2" id="KW-1185">Reference proteome</keyword>
<evidence type="ECO:0000313" key="1">
    <source>
        <dbReference type="EMBL" id="MBO3740916.1"/>
    </source>
</evidence>
<proteinExistence type="predicted"/>
<dbReference type="EMBL" id="JAGFNS010000017">
    <property type="protein sequence ID" value="MBO3740916.1"/>
    <property type="molecule type" value="Genomic_DNA"/>
</dbReference>
<protein>
    <submittedName>
        <fullName evidence="1">TIGR04255 family protein</fullName>
    </submittedName>
</protein>
<gene>
    <name evidence="1" type="ORF">J5X75_25715</name>
</gene>
<dbReference type="RefSeq" id="WP_208470063.1">
    <property type="nucleotide sequence ID" value="NZ_JAGFNS010000017.1"/>
</dbReference>
<accession>A0ABS3UQ46</accession>